<evidence type="ECO:0000313" key="2">
    <source>
        <dbReference type="EMBL" id="GJT71597.1"/>
    </source>
</evidence>
<protein>
    <submittedName>
        <fullName evidence="2">Uncharacterized protein</fullName>
    </submittedName>
</protein>
<dbReference type="Proteomes" id="UP001151760">
    <property type="component" value="Unassembled WGS sequence"/>
</dbReference>
<evidence type="ECO:0000256" key="1">
    <source>
        <dbReference type="SAM" id="MobiDB-lite"/>
    </source>
</evidence>
<feature type="region of interest" description="Disordered" evidence="1">
    <location>
        <begin position="274"/>
        <end position="307"/>
    </location>
</feature>
<dbReference type="EMBL" id="BQNB010018181">
    <property type="protein sequence ID" value="GJT71597.1"/>
    <property type="molecule type" value="Genomic_DNA"/>
</dbReference>
<comment type="caution">
    <text evidence="2">The sequence shown here is derived from an EMBL/GenBank/DDBJ whole genome shotgun (WGS) entry which is preliminary data.</text>
</comment>
<organism evidence="2 3">
    <name type="scientific">Tanacetum coccineum</name>
    <dbReference type="NCBI Taxonomy" id="301880"/>
    <lineage>
        <taxon>Eukaryota</taxon>
        <taxon>Viridiplantae</taxon>
        <taxon>Streptophyta</taxon>
        <taxon>Embryophyta</taxon>
        <taxon>Tracheophyta</taxon>
        <taxon>Spermatophyta</taxon>
        <taxon>Magnoliopsida</taxon>
        <taxon>eudicotyledons</taxon>
        <taxon>Gunneridae</taxon>
        <taxon>Pentapetalae</taxon>
        <taxon>asterids</taxon>
        <taxon>campanulids</taxon>
        <taxon>Asterales</taxon>
        <taxon>Asteraceae</taxon>
        <taxon>Asteroideae</taxon>
        <taxon>Anthemideae</taxon>
        <taxon>Anthemidinae</taxon>
        <taxon>Tanacetum</taxon>
    </lineage>
</organism>
<proteinExistence type="predicted"/>
<reference evidence="2" key="1">
    <citation type="journal article" date="2022" name="Int. J. Mol. Sci.">
        <title>Draft Genome of Tanacetum Coccineum: Genomic Comparison of Closely Related Tanacetum-Family Plants.</title>
        <authorList>
            <person name="Yamashiro T."/>
            <person name="Shiraishi A."/>
            <person name="Nakayama K."/>
            <person name="Satake H."/>
        </authorList>
    </citation>
    <scope>NUCLEOTIDE SEQUENCE</scope>
</reference>
<accession>A0ABQ5G7H0</accession>
<gene>
    <name evidence="2" type="ORF">Tco_1030883</name>
</gene>
<name>A0ABQ5G7H0_9ASTR</name>
<evidence type="ECO:0000313" key="3">
    <source>
        <dbReference type="Proteomes" id="UP001151760"/>
    </source>
</evidence>
<sequence>MAANQAIEYTPQCSDLTVESLTFHNNNVVGIFSYPQTAPTYKDICKFLMNCLLDEVSTKTPLVVYQNFLREFWCTAIAYDPNPPENDSEARPLKEYLIKFSVMNGKKPLILDYNTFVESTKLDYTKGTYVSHPSPEAVKTELAKIIENPILLDRTPVLGGNYSSTKQINSIQQMIAYCLITRTKVSIGEIIYNDIVTKLTSKSRQKYVSYPRFISCALEVLLDSDYTQDETFGSSLTIMSNSNFSKDPSKVTKIELTTPMIAVNNQKDLVSPLPFSRKKQKVKSQTVTPTLPKLQGPKASGALSKKR</sequence>
<keyword evidence="3" id="KW-1185">Reference proteome</keyword>
<reference evidence="2" key="2">
    <citation type="submission" date="2022-01" db="EMBL/GenBank/DDBJ databases">
        <authorList>
            <person name="Yamashiro T."/>
            <person name="Shiraishi A."/>
            <person name="Satake H."/>
            <person name="Nakayama K."/>
        </authorList>
    </citation>
    <scope>NUCLEOTIDE SEQUENCE</scope>
</reference>